<evidence type="ECO:0000259" key="1">
    <source>
        <dbReference type="PROSITE" id="PS51186"/>
    </source>
</evidence>
<dbReference type="SUPFAM" id="SSF55729">
    <property type="entry name" value="Acyl-CoA N-acyltransferases (Nat)"/>
    <property type="match status" value="1"/>
</dbReference>
<dbReference type="RefSeq" id="WP_242749314.1">
    <property type="nucleotide sequence ID" value="NZ_CP093846.1"/>
</dbReference>
<gene>
    <name evidence="2" type="ORF">MMF93_03055</name>
</gene>
<sequence length="140" mass="15604">MSPGSIREHRGSSATAEGIAEWREFIEVANQQPAPHFCRVVRSGPEIVGYLCGHWDESVILGPMYLLSHAQGQGLGSRLLAEFFTWAGPARIRLGVADYNSRAIGFYLRHGFEITGERYLWRGRMPTLPMTRDAPTADIS</sequence>
<evidence type="ECO:0000313" key="3">
    <source>
        <dbReference type="Proteomes" id="UP001202244"/>
    </source>
</evidence>
<dbReference type="InterPro" id="IPR016181">
    <property type="entry name" value="Acyl_CoA_acyltransferase"/>
</dbReference>
<dbReference type="CDD" id="cd04301">
    <property type="entry name" value="NAT_SF"/>
    <property type="match status" value="1"/>
</dbReference>
<keyword evidence="3" id="KW-1185">Reference proteome</keyword>
<reference evidence="2 3" key="1">
    <citation type="journal article" date="2023" name="Microbiol. Spectr.">
        <title>Synergy between Genome Mining, Metabolomics, and Bioinformatics Uncovers Antibacterial Chlorinated Carbazole Alkaloids and Their Biosynthetic Gene Cluster from Streptomyces tubbatahanensis sp. nov., a Novel Actinomycete Isolated from Sulu Sea, Philippines.</title>
        <authorList>
            <person name="Tenebro C.P."/>
            <person name="Trono D.J.V.L."/>
            <person name="Balida L.A.P."/>
            <person name="Bayog L.K.A."/>
            <person name="Bruna J.R."/>
            <person name="Sabido E.M."/>
            <person name="Caspe D.P.C."/>
            <person name="de Los Santos E.L.C."/>
            <person name="Saludes J.P."/>
            <person name="Dalisay D.S."/>
        </authorList>
    </citation>
    <scope>NUCLEOTIDE SEQUENCE [LARGE SCALE GENOMIC DNA]</scope>
    <source>
        <strain evidence="2 3">DSD3025</strain>
    </source>
</reference>
<dbReference type="Gene3D" id="3.40.630.30">
    <property type="match status" value="1"/>
</dbReference>
<dbReference type="Proteomes" id="UP001202244">
    <property type="component" value="Chromosome"/>
</dbReference>
<protein>
    <submittedName>
        <fullName evidence="2">GNAT family N-acetyltransferase</fullName>
    </submittedName>
</protein>
<dbReference type="Pfam" id="PF00583">
    <property type="entry name" value="Acetyltransf_1"/>
    <property type="match status" value="1"/>
</dbReference>
<feature type="domain" description="N-acetyltransferase" evidence="1">
    <location>
        <begin position="1"/>
        <end position="135"/>
    </location>
</feature>
<dbReference type="EMBL" id="CP093846">
    <property type="protein sequence ID" value="UNS95568.1"/>
    <property type="molecule type" value="Genomic_DNA"/>
</dbReference>
<evidence type="ECO:0000313" key="2">
    <source>
        <dbReference type="EMBL" id="UNS95568.1"/>
    </source>
</evidence>
<name>A0ABY3XMD8_9ACTN</name>
<dbReference type="InterPro" id="IPR000182">
    <property type="entry name" value="GNAT_dom"/>
</dbReference>
<proteinExistence type="predicted"/>
<accession>A0ABY3XMD8</accession>
<organism evidence="2 3">
    <name type="scientific">Streptomyces tubbatahanensis</name>
    <dbReference type="NCBI Taxonomy" id="2923272"/>
    <lineage>
        <taxon>Bacteria</taxon>
        <taxon>Bacillati</taxon>
        <taxon>Actinomycetota</taxon>
        <taxon>Actinomycetes</taxon>
        <taxon>Kitasatosporales</taxon>
        <taxon>Streptomycetaceae</taxon>
        <taxon>Streptomyces</taxon>
    </lineage>
</organism>
<dbReference type="PROSITE" id="PS51186">
    <property type="entry name" value="GNAT"/>
    <property type="match status" value="1"/>
</dbReference>